<evidence type="ECO:0000313" key="2">
    <source>
        <dbReference type="Proteomes" id="UP000276133"/>
    </source>
</evidence>
<name>A0A3M7SGQ9_BRAPC</name>
<dbReference type="EMBL" id="REGN01001413">
    <property type="protein sequence ID" value="RNA34797.1"/>
    <property type="molecule type" value="Genomic_DNA"/>
</dbReference>
<keyword evidence="2" id="KW-1185">Reference proteome</keyword>
<organism evidence="1 2">
    <name type="scientific">Brachionus plicatilis</name>
    <name type="common">Marine rotifer</name>
    <name type="synonym">Brachionus muelleri</name>
    <dbReference type="NCBI Taxonomy" id="10195"/>
    <lineage>
        <taxon>Eukaryota</taxon>
        <taxon>Metazoa</taxon>
        <taxon>Spiralia</taxon>
        <taxon>Gnathifera</taxon>
        <taxon>Rotifera</taxon>
        <taxon>Eurotatoria</taxon>
        <taxon>Monogononta</taxon>
        <taxon>Pseudotrocha</taxon>
        <taxon>Ploima</taxon>
        <taxon>Brachionidae</taxon>
        <taxon>Brachionus</taxon>
    </lineage>
</organism>
<dbReference type="Proteomes" id="UP000276133">
    <property type="component" value="Unassembled WGS sequence"/>
</dbReference>
<proteinExistence type="predicted"/>
<sequence>MAPEKCSHTIFSRNPGITFNENFSFNSHVDFVRSRCIDLSKTKLSRLQVLQNISIKYSYNFPQDTPSDLLINFLNDLKLDSIECYFHKYTYY</sequence>
<gene>
    <name evidence="1" type="ORF">BpHYR1_052209</name>
</gene>
<protein>
    <submittedName>
        <fullName evidence="1">Uncharacterized protein</fullName>
    </submittedName>
</protein>
<dbReference type="AlphaFoldDB" id="A0A3M7SGQ9"/>
<evidence type="ECO:0000313" key="1">
    <source>
        <dbReference type="EMBL" id="RNA34797.1"/>
    </source>
</evidence>
<accession>A0A3M7SGQ9</accession>
<comment type="caution">
    <text evidence="1">The sequence shown here is derived from an EMBL/GenBank/DDBJ whole genome shotgun (WGS) entry which is preliminary data.</text>
</comment>
<reference evidence="1 2" key="1">
    <citation type="journal article" date="2018" name="Sci. Rep.">
        <title>Genomic signatures of local adaptation to the degree of environmental predictability in rotifers.</title>
        <authorList>
            <person name="Franch-Gras L."/>
            <person name="Hahn C."/>
            <person name="Garcia-Roger E.M."/>
            <person name="Carmona M.J."/>
            <person name="Serra M."/>
            <person name="Gomez A."/>
        </authorList>
    </citation>
    <scope>NUCLEOTIDE SEQUENCE [LARGE SCALE GENOMIC DNA]</scope>
    <source>
        <strain evidence="1">HYR1</strain>
    </source>
</reference>